<dbReference type="PANTHER" id="PTHR43752">
    <property type="entry name" value="BNR/ASP-BOX REPEAT FAMILY PROTEIN"/>
    <property type="match status" value="1"/>
</dbReference>
<dbReference type="AlphaFoldDB" id="A0A3D3R4N8"/>
<proteinExistence type="predicted"/>
<comment type="caution">
    <text evidence="1">The sequence shown here is derived from an EMBL/GenBank/DDBJ whole genome shotgun (WGS) entry which is preliminary data.</text>
</comment>
<dbReference type="Proteomes" id="UP000263642">
    <property type="component" value="Unassembled WGS sequence"/>
</dbReference>
<evidence type="ECO:0008006" key="3">
    <source>
        <dbReference type="Google" id="ProtNLM"/>
    </source>
</evidence>
<dbReference type="Gene3D" id="2.120.10.10">
    <property type="match status" value="1"/>
</dbReference>
<sequence>MQLKQLETGILFKNAKPHVKSVHAYFPSVVSLPDGSLLSMYMLGEAFEAVDLKLHLSRSRDQGQTWEYQGSIDTSVSGRQTSTFGRLAVTETGELIANLVRFDRTDFPGEGLCNPQTLGMVPSELLIIRSLDQGKTWSEPTLVTPPLEGPEFEMCSPLTILNDGRWIWPTSTWRGWNGDLPNGNRMLALVSRDQGSSWDEYLDIMHSENNNLIFWESKVVEYPEGRLLAVAWCYDEASSTDLPNHYAISDDGGTSWSEPASTQIQGQTLTPCLLEDGSLLNIYRRMDQPGLWACLSRLDDAGNWINGDQQPLWGHNKLEGITSTGQNMSDNFAVLKFGAPHIPRLSDGELFVTFWCYEQCVSVIRWFRFQVEQQSIEQHQKTVVNC</sequence>
<evidence type="ECO:0000313" key="1">
    <source>
        <dbReference type="EMBL" id="HCO23831.1"/>
    </source>
</evidence>
<reference evidence="1 2" key="1">
    <citation type="journal article" date="2018" name="Nat. Biotechnol.">
        <title>A standardized bacterial taxonomy based on genome phylogeny substantially revises the tree of life.</title>
        <authorList>
            <person name="Parks D.H."/>
            <person name="Chuvochina M."/>
            <person name="Waite D.W."/>
            <person name="Rinke C."/>
            <person name="Skarshewski A."/>
            <person name="Chaumeil P.A."/>
            <person name="Hugenholtz P."/>
        </authorList>
    </citation>
    <scope>NUCLEOTIDE SEQUENCE [LARGE SCALE GENOMIC DNA]</scope>
    <source>
        <strain evidence="1">UBA9375</strain>
    </source>
</reference>
<dbReference type="SUPFAM" id="SSF50939">
    <property type="entry name" value="Sialidases"/>
    <property type="match status" value="1"/>
</dbReference>
<dbReference type="EMBL" id="DQAY01000070">
    <property type="protein sequence ID" value="HCO23831.1"/>
    <property type="molecule type" value="Genomic_DNA"/>
</dbReference>
<name>A0A3D3R4N8_9PLAN</name>
<dbReference type="PANTHER" id="PTHR43752:SF2">
    <property type="entry name" value="BNR_ASP-BOX REPEAT FAMILY PROTEIN"/>
    <property type="match status" value="1"/>
</dbReference>
<dbReference type="CDD" id="cd15482">
    <property type="entry name" value="Sialidase_non-viral"/>
    <property type="match status" value="1"/>
</dbReference>
<accession>A0A3D3R4N8</accession>
<gene>
    <name evidence="1" type="ORF">DIT97_12540</name>
</gene>
<dbReference type="InterPro" id="IPR036278">
    <property type="entry name" value="Sialidase_sf"/>
</dbReference>
<evidence type="ECO:0000313" key="2">
    <source>
        <dbReference type="Proteomes" id="UP000263642"/>
    </source>
</evidence>
<organism evidence="1 2">
    <name type="scientific">Gimesia maris</name>
    <dbReference type="NCBI Taxonomy" id="122"/>
    <lineage>
        <taxon>Bacteria</taxon>
        <taxon>Pseudomonadati</taxon>
        <taxon>Planctomycetota</taxon>
        <taxon>Planctomycetia</taxon>
        <taxon>Planctomycetales</taxon>
        <taxon>Planctomycetaceae</taxon>
        <taxon>Gimesia</taxon>
    </lineage>
</organism>
<protein>
    <recommendedName>
        <fullName evidence="3">BNR/Asp-box repeat protein</fullName>
    </recommendedName>
</protein>